<reference evidence="10" key="1">
    <citation type="submission" date="2017-09" db="EMBL/GenBank/DDBJ databases">
        <authorList>
            <person name="Regsiter A."/>
            <person name="William W."/>
        </authorList>
    </citation>
    <scope>NUCLEOTIDE SEQUENCE [LARGE SCALE GENOMIC DNA]</scope>
    <source>
        <strain evidence="10">500-1</strain>
    </source>
</reference>
<feature type="domain" description="Histidine kinase" evidence="6">
    <location>
        <begin position="427"/>
        <end position="642"/>
    </location>
</feature>
<evidence type="ECO:0000259" key="6">
    <source>
        <dbReference type="PROSITE" id="PS50109"/>
    </source>
</evidence>
<accession>A0A2C8FDB2</accession>
<dbReference type="Pfam" id="PF08448">
    <property type="entry name" value="PAS_4"/>
    <property type="match status" value="1"/>
</dbReference>
<protein>
    <recommendedName>
        <fullName evidence="2">histidine kinase</fullName>
        <ecNumber evidence="2">2.7.13.3</ecNumber>
    </recommendedName>
</protein>
<evidence type="ECO:0000256" key="5">
    <source>
        <dbReference type="SAM" id="Coils"/>
    </source>
</evidence>
<feature type="domain" description="PAC" evidence="8">
    <location>
        <begin position="246"/>
        <end position="298"/>
    </location>
</feature>
<dbReference type="InterPro" id="IPR013656">
    <property type="entry name" value="PAS_4"/>
</dbReference>
<evidence type="ECO:0000256" key="3">
    <source>
        <dbReference type="ARBA" id="ARBA00022553"/>
    </source>
</evidence>
<dbReference type="EC" id="2.7.13.3" evidence="2"/>
<dbReference type="OrthoDB" id="9805967at2"/>
<dbReference type="Pfam" id="PF00072">
    <property type="entry name" value="Response_reg"/>
    <property type="match status" value="1"/>
</dbReference>
<dbReference type="Pfam" id="PF02518">
    <property type="entry name" value="HATPase_c"/>
    <property type="match status" value="1"/>
</dbReference>
<evidence type="ECO:0000313" key="10">
    <source>
        <dbReference type="Proteomes" id="UP000219215"/>
    </source>
</evidence>
<feature type="modified residue" description="4-aspartylphosphate" evidence="4">
    <location>
        <position position="61"/>
    </location>
</feature>
<dbReference type="Proteomes" id="UP000219215">
    <property type="component" value="Chromosome DPRO"/>
</dbReference>
<feature type="coiled-coil region" evidence="5">
    <location>
        <begin position="128"/>
        <end position="159"/>
    </location>
</feature>
<keyword evidence="9" id="KW-0808">Transferase</keyword>
<sequence length="654" mass="72758">MHAASNDTSPFTILLVDDEEDIRELLGMLLSDLGYLVRTAENGKTALDSFREQRPDIVLTDIKMPVMNGIELLRALKAEDDDVEVIMISGHGDMKLAIESLKYRAADFITKPIDDDILAISLEKVTEKLRLKRQVRNYTEHLERLVEEKTARVIELERQTAAEQIVDGLTSAMSIISEDVDESGLFNELPCFISIHSSDLKIVTANGLFEKRFGDLVGQSSRTVYSHFSGQGSCPAYEAIATKTGGRGSATLIGEDGTEFPAVVYTAPIKGHDGKVSLILEVAVDISEVNRLQKELTFAQRKYQHLFNQVPCYITLQDRDMRIVEANEHFMRDFGFDRGRTCHQAYKNRDAICEECPVQKTFADGERHQRETVVTSKSGEQYNILVWTAPVYNESGEIEHVLEVSTNITTIRKLQDQLTSLGIMLGSMSHGVKGLLTALDGGVYRVDSGLKKGDPERVEKGWKVVKHRLGHMKKMVMDILYYTKSREMELQETTLGTFADDLAAIVEAKADQHGIAFIKNFNQKDTRFVADTGALSSALVNFAENAVDACTFDRSKEEHCVRFKVHADETTVHFEITDNGTGMDDDTRENMFTLFFSSKGANGTGIGLFISNQIIERHYGTITVDSTVGKGTHFHVCLPVSQPETGSANDAITG</sequence>
<dbReference type="SMART" id="SM00448">
    <property type="entry name" value="REC"/>
    <property type="match status" value="1"/>
</dbReference>
<dbReference type="InterPro" id="IPR035965">
    <property type="entry name" value="PAS-like_dom_sf"/>
</dbReference>
<dbReference type="Pfam" id="PF13426">
    <property type="entry name" value="PAS_9"/>
    <property type="match status" value="1"/>
</dbReference>
<evidence type="ECO:0000313" key="9">
    <source>
        <dbReference type="EMBL" id="SOB60152.1"/>
    </source>
</evidence>
<dbReference type="GO" id="GO:0000155">
    <property type="term" value="F:phosphorelay sensor kinase activity"/>
    <property type="evidence" value="ECO:0007669"/>
    <property type="project" value="TreeGrafter"/>
</dbReference>
<dbReference type="SUPFAM" id="SSF52172">
    <property type="entry name" value="CheY-like"/>
    <property type="match status" value="1"/>
</dbReference>
<evidence type="ECO:0000259" key="7">
    <source>
        <dbReference type="PROSITE" id="PS50110"/>
    </source>
</evidence>
<evidence type="ECO:0000256" key="4">
    <source>
        <dbReference type="PROSITE-ProRule" id="PRU00169"/>
    </source>
</evidence>
<feature type="domain" description="Response regulatory" evidence="7">
    <location>
        <begin position="12"/>
        <end position="126"/>
    </location>
</feature>
<dbReference type="InterPro" id="IPR003594">
    <property type="entry name" value="HATPase_dom"/>
</dbReference>
<evidence type="ECO:0000259" key="8">
    <source>
        <dbReference type="PROSITE" id="PS50113"/>
    </source>
</evidence>
<keyword evidence="3 4" id="KW-0597">Phosphoprotein</keyword>
<keyword evidence="10" id="KW-1185">Reference proteome</keyword>
<dbReference type="InterPro" id="IPR000700">
    <property type="entry name" value="PAS-assoc_C"/>
</dbReference>
<dbReference type="PROSITE" id="PS50113">
    <property type="entry name" value="PAC"/>
    <property type="match status" value="2"/>
</dbReference>
<dbReference type="CDD" id="cd00130">
    <property type="entry name" value="PAS"/>
    <property type="match status" value="2"/>
</dbReference>
<dbReference type="InterPro" id="IPR011006">
    <property type="entry name" value="CheY-like_superfamily"/>
</dbReference>
<dbReference type="RefSeq" id="WP_097012918.1">
    <property type="nucleotide sequence ID" value="NZ_LT907975.1"/>
</dbReference>
<dbReference type="Gene3D" id="3.30.565.10">
    <property type="entry name" value="Histidine kinase-like ATPase, C-terminal domain"/>
    <property type="match status" value="1"/>
</dbReference>
<dbReference type="KEGG" id="pprf:DPRO_3240"/>
<proteinExistence type="predicted"/>
<dbReference type="InterPro" id="IPR000014">
    <property type="entry name" value="PAS"/>
</dbReference>
<dbReference type="Gene3D" id="3.40.50.2300">
    <property type="match status" value="1"/>
</dbReference>
<evidence type="ECO:0000256" key="1">
    <source>
        <dbReference type="ARBA" id="ARBA00000085"/>
    </source>
</evidence>
<comment type="catalytic activity">
    <reaction evidence="1">
        <text>ATP + protein L-histidine = ADP + protein N-phospho-L-histidine.</text>
        <dbReference type="EC" id="2.7.13.3"/>
    </reaction>
</comment>
<dbReference type="PANTHER" id="PTHR43547:SF2">
    <property type="entry name" value="HYBRID SIGNAL TRANSDUCTION HISTIDINE KINASE C"/>
    <property type="match status" value="1"/>
</dbReference>
<keyword evidence="9" id="KW-0418">Kinase</keyword>
<dbReference type="PRINTS" id="PR00344">
    <property type="entry name" value="BCTRLSENSOR"/>
</dbReference>
<dbReference type="PROSITE" id="PS50109">
    <property type="entry name" value="HIS_KIN"/>
    <property type="match status" value="1"/>
</dbReference>
<dbReference type="Gene3D" id="3.30.450.20">
    <property type="entry name" value="PAS domain"/>
    <property type="match status" value="2"/>
</dbReference>
<name>A0A2C8FDB2_9BACT</name>
<dbReference type="InterPro" id="IPR036890">
    <property type="entry name" value="HATPase_C_sf"/>
</dbReference>
<dbReference type="AlphaFoldDB" id="A0A2C8FDB2"/>
<dbReference type="InterPro" id="IPR001789">
    <property type="entry name" value="Sig_transdc_resp-reg_receiver"/>
</dbReference>
<dbReference type="EMBL" id="LT907975">
    <property type="protein sequence ID" value="SOB60152.1"/>
    <property type="molecule type" value="Genomic_DNA"/>
</dbReference>
<feature type="domain" description="PAC" evidence="8">
    <location>
        <begin position="368"/>
        <end position="420"/>
    </location>
</feature>
<evidence type="ECO:0000256" key="2">
    <source>
        <dbReference type="ARBA" id="ARBA00012438"/>
    </source>
</evidence>
<dbReference type="InterPro" id="IPR004358">
    <property type="entry name" value="Sig_transdc_His_kin-like_C"/>
</dbReference>
<dbReference type="SUPFAM" id="SSF55785">
    <property type="entry name" value="PYP-like sensor domain (PAS domain)"/>
    <property type="match status" value="2"/>
</dbReference>
<dbReference type="SUPFAM" id="SSF55874">
    <property type="entry name" value="ATPase domain of HSP90 chaperone/DNA topoisomerase II/histidine kinase"/>
    <property type="match status" value="1"/>
</dbReference>
<dbReference type="PROSITE" id="PS50110">
    <property type="entry name" value="RESPONSE_REGULATORY"/>
    <property type="match status" value="1"/>
</dbReference>
<keyword evidence="5" id="KW-0175">Coiled coil</keyword>
<dbReference type="SMART" id="SM00387">
    <property type="entry name" value="HATPase_c"/>
    <property type="match status" value="1"/>
</dbReference>
<organism evidence="9 10">
    <name type="scientific">Pseudodesulfovibrio profundus</name>
    <dbReference type="NCBI Taxonomy" id="57320"/>
    <lineage>
        <taxon>Bacteria</taxon>
        <taxon>Pseudomonadati</taxon>
        <taxon>Thermodesulfobacteriota</taxon>
        <taxon>Desulfovibrionia</taxon>
        <taxon>Desulfovibrionales</taxon>
        <taxon>Desulfovibrionaceae</taxon>
    </lineage>
</organism>
<dbReference type="NCBIfam" id="TIGR00229">
    <property type="entry name" value="sensory_box"/>
    <property type="match status" value="1"/>
</dbReference>
<dbReference type="PANTHER" id="PTHR43547">
    <property type="entry name" value="TWO-COMPONENT HISTIDINE KINASE"/>
    <property type="match status" value="1"/>
</dbReference>
<dbReference type="InterPro" id="IPR005467">
    <property type="entry name" value="His_kinase_dom"/>
</dbReference>
<gene>
    <name evidence="9" type="ORF">DPRO_3240</name>
</gene>